<evidence type="ECO:0000259" key="3">
    <source>
        <dbReference type="Pfam" id="PF23070"/>
    </source>
</evidence>
<reference evidence="5" key="1">
    <citation type="submission" date="2013-05" db="EMBL/GenBank/DDBJ databases">
        <authorList>
            <person name="Yim A.K.Y."/>
            <person name="Chan T.F."/>
            <person name="Ji K.M."/>
            <person name="Liu X.Y."/>
            <person name="Zhou J.W."/>
            <person name="Li R.Q."/>
            <person name="Yang K.Y."/>
            <person name="Li J."/>
            <person name="Li M."/>
            <person name="Law P.T.W."/>
            <person name="Wu Y.L."/>
            <person name="Cai Z.L."/>
            <person name="Qin H."/>
            <person name="Bao Y."/>
            <person name="Leung R.K.K."/>
            <person name="Ng P.K.S."/>
            <person name="Zou J."/>
            <person name="Zhong X.J."/>
            <person name="Ran P.X."/>
            <person name="Zhong N.S."/>
            <person name="Liu Z.G."/>
            <person name="Tsui S.K.W."/>
        </authorList>
    </citation>
    <scope>NUCLEOTIDE SEQUENCE</scope>
    <source>
        <strain evidence="5">Derf</strain>
        <tissue evidence="5">Whole organism</tissue>
    </source>
</reference>
<dbReference type="PANTHER" id="PTHR22255:SF9">
    <property type="entry name" value="LP06548P"/>
    <property type="match status" value="1"/>
</dbReference>
<evidence type="ECO:0000256" key="1">
    <source>
        <dbReference type="SAM" id="Phobius"/>
    </source>
</evidence>
<feature type="domain" description="DUF7044" evidence="4">
    <location>
        <begin position="133"/>
        <end position="218"/>
    </location>
</feature>
<keyword evidence="1" id="KW-0472">Membrane</keyword>
<dbReference type="PANTHER" id="PTHR22255">
    <property type="entry name" value="LP06548P"/>
    <property type="match status" value="1"/>
</dbReference>
<feature type="transmembrane region" description="Helical" evidence="1">
    <location>
        <begin position="101"/>
        <end position="125"/>
    </location>
</feature>
<comment type="caution">
    <text evidence="5">The sequence shown here is derived from an EMBL/GenBank/DDBJ whole genome shotgun (WGS) entry which is preliminary data.</text>
</comment>
<dbReference type="InterPro" id="IPR055471">
    <property type="entry name" value="DUF7043"/>
</dbReference>
<proteinExistence type="predicted"/>
<dbReference type="EMBL" id="ASGP02000001">
    <property type="protein sequence ID" value="KAH9526289.1"/>
    <property type="molecule type" value="Genomic_DNA"/>
</dbReference>
<name>A0A922IBF3_DERFA</name>
<reference evidence="5" key="2">
    <citation type="journal article" date="2022" name="Res Sq">
        <title>Comparative Genomics Reveals Insights into the Divergent Evolution of Astigmatic Mites and Household Pest Adaptations.</title>
        <authorList>
            <person name="Xiong Q."/>
            <person name="Wan A.T.-Y."/>
            <person name="Liu X.-Y."/>
            <person name="Fung C.S.-H."/>
            <person name="Xiao X."/>
            <person name="Malainual N."/>
            <person name="Hou J."/>
            <person name="Wang L."/>
            <person name="Wang M."/>
            <person name="Yang K."/>
            <person name="Cui Y."/>
            <person name="Leung E."/>
            <person name="Nong W."/>
            <person name="Shin S.-K."/>
            <person name="Au S."/>
            <person name="Jeong K.Y."/>
            <person name="Chew F.T."/>
            <person name="Hui J."/>
            <person name="Leung T.F."/>
            <person name="Tungtrongchitr A."/>
            <person name="Zhong N."/>
            <person name="Liu Z."/>
            <person name="Tsui S."/>
        </authorList>
    </citation>
    <scope>NUCLEOTIDE SEQUENCE</scope>
    <source>
        <strain evidence="5">Derf</strain>
        <tissue evidence="5">Whole organism</tissue>
    </source>
</reference>
<keyword evidence="1" id="KW-0812">Transmembrane</keyword>
<evidence type="ECO:0000259" key="4">
    <source>
        <dbReference type="Pfam" id="PF23071"/>
    </source>
</evidence>
<dbReference type="Pfam" id="PF23070">
    <property type="entry name" value="DUF7043"/>
    <property type="match status" value="1"/>
</dbReference>
<dbReference type="GO" id="GO:0061909">
    <property type="term" value="P:autophagosome-lysosome fusion"/>
    <property type="evidence" value="ECO:0007669"/>
    <property type="project" value="TreeGrafter"/>
</dbReference>
<gene>
    <name evidence="5" type="ORF">DERF_000388</name>
</gene>
<feature type="domain" description="DUF7043" evidence="3">
    <location>
        <begin position="370"/>
        <end position="482"/>
    </location>
</feature>
<dbReference type="AlphaFoldDB" id="A0A922IBF3"/>
<dbReference type="Pfam" id="PF23069">
    <property type="entry name" value="DUF7042"/>
    <property type="match status" value="1"/>
</dbReference>
<sequence>MKSSLSMKIMSLYKDNVYNYHRDDGHDHRIIIPSLSSSLDNNHKNSSITTDEMNCRHQSTIWSQYLTLLIDSFMNRHPLSYKRTKHCHRSMLVDNFCRQSLHLSIIFATIIICLLSTFVRVSYIADAARTSEECRFPEHWWGSWFQKGVSGTITITMNNISHKGFCRKNHGDKYIIENKTDRCVRCLVISERHANILQYKETSYCYPLSEYSNEICFEINGDAPLYSLFRVNTSPIKCPFSGPFTFSYSKGIMNECRDPPSTIDECTDDRHLLFKFRACIDVKGSESKVEELECLADWKEGSYRYLVGKLYHQLATTDEDRFRCFVFERNNSDYVESYNIGQSGDASCEGLFSPRDGSRTFKLRKSNSIQSSCEFPPWITEVKLWTTLDNRHVHDFTALNQFTVVDMKQTVFQLAKCIRADDVSFQYRFNTSRFIIHTTVQCSSGYACMNAYQREDRITELQIGNIVSDINEACSPNNFNLRPTNFITLTTMDQETRPCELSGIFSIRTRMPYSYNQKVMANYSRLVSLLDSRFMCQEKALKLRSNCEEPELFQFICTTDNRVKNFYCRGGWKENNTQYFLVSLIDKFNYEYCISYNIDNQEIRLIRNSHFCYRNDQIFQNYDNTQNPSRSFRPSVVIGDQYPTNKYASTKYDDSISFTLINEGSCQRSSSVSIIKHSCQKQFILSWLFITIVVSFRLKL</sequence>
<dbReference type="Proteomes" id="UP000790347">
    <property type="component" value="Unassembled WGS sequence"/>
</dbReference>
<organism evidence="5 6">
    <name type="scientific">Dermatophagoides farinae</name>
    <name type="common">American house dust mite</name>
    <dbReference type="NCBI Taxonomy" id="6954"/>
    <lineage>
        <taxon>Eukaryota</taxon>
        <taxon>Metazoa</taxon>
        <taxon>Ecdysozoa</taxon>
        <taxon>Arthropoda</taxon>
        <taxon>Chelicerata</taxon>
        <taxon>Arachnida</taxon>
        <taxon>Acari</taxon>
        <taxon>Acariformes</taxon>
        <taxon>Sarcoptiformes</taxon>
        <taxon>Astigmata</taxon>
        <taxon>Psoroptidia</taxon>
        <taxon>Analgoidea</taxon>
        <taxon>Pyroglyphidae</taxon>
        <taxon>Dermatophagoidinae</taxon>
        <taxon>Dermatophagoides</taxon>
    </lineage>
</organism>
<protein>
    <submittedName>
        <fullName evidence="5">Uncharacterized protein</fullName>
    </submittedName>
</protein>
<evidence type="ECO:0000313" key="5">
    <source>
        <dbReference type="EMBL" id="KAH9526289.1"/>
    </source>
</evidence>
<evidence type="ECO:0000313" key="6">
    <source>
        <dbReference type="Proteomes" id="UP000790347"/>
    </source>
</evidence>
<dbReference type="InterPro" id="IPR055470">
    <property type="entry name" value="DUF7042"/>
</dbReference>
<evidence type="ECO:0000259" key="2">
    <source>
        <dbReference type="Pfam" id="PF23069"/>
    </source>
</evidence>
<feature type="domain" description="DUF7042" evidence="2">
    <location>
        <begin position="235"/>
        <end position="364"/>
    </location>
</feature>
<dbReference type="Pfam" id="PF23071">
    <property type="entry name" value="DUF7044"/>
    <property type="match status" value="1"/>
</dbReference>
<accession>A0A922IBF3</accession>
<keyword evidence="1" id="KW-1133">Transmembrane helix</keyword>
<keyword evidence="6" id="KW-1185">Reference proteome</keyword>
<dbReference type="InterPro" id="IPR055472">
    <property type="entry name" value="DUF7044"/>
</dbReference>